<dbReference type="GO" id="GO:0016874">
    <property type="term" value="F:ligase activity"/>
    <property type="evidence" value="ECO:0007669"/>
    <property type="project" value="UniProtKB-KW"/>
</dbReference>
<dbReference type="InterPro" id="IPR016102">
    <property type="entry name" value="Succinyl-CoA_synth-like"/>
</dbReference>
<dbReference type="PANTHER" id="PTHR43334:SF1">
    <property type="entry name" value="3-HYDROXYPROPIONATE--COA LIGASE [ADP-FORMING]"/>
    <property type="match status" value="1"/>
</dbReference>
<dbReference type="EMBL" id="BART01033306">
    <property type="protein sequence ID" value="GAH06427.1"/>
    <property type="molecule type" value="Genomic_DNA"/>
</dbReference>
<reference evidence="5" key="1">
    <citation type="journal article" date="2014" name="Front. Microbiol.">
        <title>High frequency of phylogenetically diverse reductive dehalogenase-homologous genes in deep subseafloor sedimentary metagenomes.</title>
        <authorList>
            <person name="Kawai M."/>
            <person name="Futagami T."/>
            <person name="Toyoda A."/>
            <person name="Takaki Y."/>
            <person name="Nishi S."/>
            <person name="Hori S."/>
            <person name="Arai W."/>
            <person name="Tsubouchi T."/>
            <person name="Morono Y."/>
            <person name="Uchiyama I."/>
            <person name="Ito T."/>
            <person name="Fujiyama A."/>
            <person name="Inagaki F."/>
            <person name="Takami H."/>
        </authorList>
    </citation>
    <scope>NUCLEOTIDE SEQUENCE</scope>
    <source>
        <strain evidence="5">Expedition CK06-06</strain>
    </source>
</reference>
<proteinExistence type="predicted"/>
<dbReference type="GO" id="GO:0005524">
    <property type="term" value="F:ATP binding"/>
    <property type="evidence" value="ECO:0007669"/>
    <property type="project" value="UniProtKB-KW"/>
</dbReference>
<evidence type="ECO:0000256" key="3">
    <source>
        <dbReference type="ARBA" id="ARBA00022840"/>
    </source>
</evidence>
<feature type="domain" description="Succinyl-CoA synthetase-like flavodoxin" evidence="4">
    <location>
        <begin position="3"/>
        <end position="142"/>
    </location>
</feature>
<gene>
    <name evidence="5" type="ORF">S01H4_57292</name>
</gene>
<accession>X1CFH6</accession>
<sequence>STPGQVSFMSQSGGHMSQLLDIGYKRDIRFRYGVSFGNQIDLNCIDFLKHYSKDSTTQIIAAYLESFGSATGHEFFLELKKTTVSKPVIIWKGGYTEDGSRAAFSHTGAIASDLRLWQSMAKQTGATVVKGNEEFWNTMKTFELLFPKHIPKGRNVGIITPGGGSSVNTTDLFNFHKLRIPELSIDIR</sequence>
<dbReference type="Pfam" id="PF13607">
    <property type="entry name" value="Succ_CoA_lig"/>
    <property type="match status" value="1"/>
</dbReference>
<comment type="caution">
    <text evidence="5">The sequence shown here is derived from an EMBL/GenBank/DDBJ whole genome shotgun (WGS) entry which is preliminary data.</text>
</comment>
<evidence type="ECO:0000259" key="4">
    <source>
        <dbReference type="Pfam" id="PF13607"/>
    </source>
</evidence>
<dbReference type="InterPro" id="IPR051538">
    <property type="entry name" value="Acyl-CoA_Synth/Transferase"/>
</dbReference>
<feature type="non-terminal residue" evidence="5">
    <location>
        <position position="1"/>
    </location>
</feature>
<keyword evidence="1" id="KW-0436">Ligase</keyword>
<organism evidence="5">
    <name type="scientific">marine sediment metagenome</name>
    <dbReference type="NCBI Taxonomy" id="412755"/>
    <lineage>
        <taxon>unclassified sequences</taxon>
        <taxon>metagenomes</taxon>
        <taxon>ecological metagenomes</taxon>
    </lineage>
</organism>
<dbReference type="Gene3D" id="3.40.50.261">
    <property type="entry name" value="Succinyl-CoA synthetase domains"/>
    <property type="match status" value="2"/>
</dbReference>
<dbReference type="InterPro" id="IPR032875">
    <property type="entry name" value="Succ_CoA_lig_flav_dom"/>
</dbReference>
<protein>
    <recommendedName>
        <fullName evidence="4">Succinyl-CoA synthetase-like flavodoxin domain-containing protein</fullName>
    </recommendedName>
</protein>
<keyword evidence="3" id="KW-0067">ATP-binding</keyword>
<name>X1CFH6_9ZZZZ</name>
<dbReference type="AlphaFoldDB" id="X1CFH6"/>
<dbReference type="SUPFAM" id="SSF52210">
    <property type="entry name" value="Succinyl-CoA synthetase domains"/>
    <property type="match status" value="2"/>
</dbReference>
<keyword evidence="2" id="KW-0547">Nucleotide-binding</keyword>
<dbReference type="PANTHER" id="PTHR43334">
    <property type="entry name" value="ACETATE--COA LIGASE [ADP-FORMING]"/>
    <property type="match status" value="1"/>
</dbReference>
<evidence type="ECO:0000256" key="2">
    <source>
        <dbReference type="ARBA" id="ARBA00022741"/>
    </source>
</evidence>
<evidence type="ECO:0000256" key="1">
    <source>
        <dbReference type="ARBA" id="ARBA00022598"/>
    </source>
</evidence>
<evidence type="ECO:0000313" key="5">
    <source>
        <dbReference type="EMBL" id="GAH06427.1"/>
    </source>
</evidence>